<organism evidence="1">
    <name type="scientific">metagenome</name>
    <dbReference type="NCBI Taxonomy" id="256318"/>
    <lineage>
        <taxon>unclassified sequences</taxon>
        <taxon>metagenomes</taxon>
    </lineage>
</organism>
<reference evidence="1" key="1">
    <citation type="submission" date="2018-07" db="EMBL/GenBank/DDBJ databases">
        <authorList>
            <person name="Quirk P.G."/>
            <person name="Krulwich T.A."/>
        </authorList>
    </citation>
    <scope>NUCLEOTIDE SEQUENCE</scope>
</reference>
<dbReference type="AlphaFoldDB" id="A0A380TJE4"/>
<accession>A0A380TJE4</accession>
<sequence length="79" mass="8641">MQLSEPERRAKLAKLIEIEGFCSIDELIAASVHDSVSPGICGRAGCDYSCEVEPDQDRGWCEECRAQTVQSALVLAELI</sequence>
<dbReference type="EMBL" id="UIDG01000445">
    <property type="protein sequence ID" value="SUS07764.1"/>
    <property type="molecule type" value="Genomic_DNA"/>
</dbReference>
<name>A0A380TJE4_9ZZZZ</name>
<evidence type="ECO:0000313" key="1">
    <source>
        <dbReference type="EMBL" id="SUS07764.1"/>
    </source>
</evidence>
<proteinExistence type="predicted"/>
<gene>
    <name evidence="1" type="ORF">DF3PB_50034</name>
</gene>
<protein>
    <submittedName>
        <fullName evidence="1">Uncharacterized protein</fullName>
    </submittedName>
</protein>